<name>A0A6N8L3Y8_9SPHI</name>
<dbReference type="Proteomes" id="UP000435036">
    <property type="component" value="Unassembled WGS sequence"/>
</dbReference>
<dbReference type="EMBL" id="WSQA01000015">
    <property type="protein sequence ID" value="MVZ63739.1"/>
    <property type="molecule type" value="Genomic_DNA"/>
</dbReference>
<sequence>MEIIIIICLLIVIVLLARDKIVIKKVVKPKTLQPAEKPDLPEIMGKPKPIARHIVPTDAPESRTREQDDIPDTFDTETRTMVFAKEVPQEELDDVFGSIPDFDFEKEEEEWKAQVLPDSDNGFATGVTYEELATVGALLKQDILKPASQQKAVDIVQQIQGTELFSLLESSMEGASQKIATLLDQSLSTKADVSSSDLRKSDVEGFDIGKFV</sequence>
<evidence type="ECO:0000313" key="2">
    <source>
        <dbReference type="Proteomes" id="UP000435036"/>
    </source>
</evidence>
<gene>
    <name evidence="1" type="ORF">GQF63_17075</name>
</gene>
<dbReference type="AlphaFoldDB" id="A0A6N8L3Y8"/>
<proteinExistence type="predicted"/>
<keyword evidence="2" id="KW-1185">Reference proteome</keyword>
<reference evidence="1 2" key="1">
    <citation type="submission" date="2019-12" db="EMBL/GenBank/DDBJ databases">
        <authorList>
            <person name="Dong K."/>
        </authorList>
    </citation>
    <scope>NUCLEOTIDE SEQUENCE [LARGE SCALE GENOMIC DNA]</scope>
    <source>
        <strain evidence="1 2">JCM 31225</strain>
    </source>
</reference>
<protein>
    <submittedName>
        <fullName evidence="1">Conjugal transfer protein TraD</fullName>
    </submittedName>
</protein>
<comment type="caution">
    <text evidence="1">The sequence shown here is derived from an EMBL/GenBank/DDBJ whole genome shotgun (WGS) entry which is preliminary data.</text>
</comment>
<organism evidence="1 2">
    <name type="scientific">Sphingobacterium humi</name>
    <dbReference type="NCBI Taxonomy" id="1796905"/>
    <lineage>
        <taxon>Bacteria</taxon>
        <taxon>Pseudomonadati</taxon>
        <taxon>Bacteroidota</taxon>
        <taxon>Sphingobacteriia</taxon>
        <taxon>Sphingobacteriales</taxon>
        <taxon>Sphingobacteriaceae</taxon>
        <taxon>Sphingobacterium</taxon>
    </lineage>
</organism>
<evidence type="ECO:0000313" key="1">
    <source>
        <dbReference type="EMBL" id="MVZ63739.1"/>
    </source>
</evidence>
<dbReference type="OrthoDB" id="1042696at2"/>
<accession>A0A6N8L3Y8</accession>